<dbReference type="PANTHER" id="PTHR10151:SF120">
    <property type="entry name" value="BIS(5'-ADENOSYL)-TRIPHOSPHATASE"/>
    <property type="match status" value="1"/>
</dbReference>
<sequence>MKNTVVQIGLLLLCFYATTESLSQGKTRKAVFILVDGIPADVVEKVHTPSLDSLSKAGRYMRAYVGGEKGGYSQSPTISAVGYNSLLTGTWANKHNVWDNDIKEPNYHYPTIFRLFKNQYPEKKIAIFSSWLDNRTKLVGESLAATGNLRFDYHADDYELDTLQFPHDKGRDFMSKIDNRVVAEAASHIREQAPDLSWVYLEYTDDMGHMYGDSDKFYKAVQQMDAQIGKIAQAVSYRQKNHNEEWLIFITTDHGRDEQTGKSHGGQSARQRSTWLVTNHSQLNNYAGYYTPAIVDIMPTIAHFLDLTLPVEISRELDGVPLAGKVSLAEVKVNYFQNQLDIAWKALEPTGNVKIWVATTNAFKTGGKDTYHLLAEVPLQKEYATISTQKLPASFYKIVLEAPFSSKNVWLLLKQKQE</sequence>
<dbReference type="PANTHER" id="PTHR10151">
    <property type="entry name" value="ECTONUCLEOTIDE PYROPHOSPHATASE/PHOSPHODIESTERASE"/>
    <property type="match status" value="1"/>
</dbReference>
<evidence type="ECO:0000313" key="1">
    <source>
        <dbReference type="EMBL" id="MDO1444983.1"/>
    </source>
</evidence>
<dbReference type="InterPro" id="IPR002591">
    <property type="entry name" value="Phosphodiest/P_Trfase"/>
</dbReference>
<dbReference type="Proteomes" id="UP001168528">
    <property type="component" value="Unassembled WGS sequence"/>
</dbReference>
<organism evidence="1 2">
    <name type="scientific">Rhodocytophaga aerolata</name>
    <dbReference type="NCBI Taxonomy" id="455078"/>
    <lineage>
        <taxon>Bacteria</taxon>
        <taxon>Pseudomonadati</taxon>
        <taxon>Bacteroidota</taxon>
        <taxon>Cytophagia</taxon>
        <taxon>Cytophagales</taxon>
        <taxon>Rhodocytophagaceae</taxon>
        <taxon>Rhodocytophaga</taxon>
    </lineage>
</organism>
<keyword evidence="2" id="KW-1185">Reference proteome</keyword>
<reference evidence="1" key="1">
    <citation type="submission" date="2023-07" db="EMBL/GenBank/DDBJ databases">
        <title>The genome sequence of Rhodocytophaga aerolata KACC 12507.</title>
        <authorList>
            <person name="Zhang X."/>
        </authorList>
    </citation>
    <scope>NUCLEOTIDE SEQUENCE</scope>
    <source>
        <strain evidence="1">KACC 12507</strain>
    </source>
</reference>
<dbReference type="Pfam" id="PF01663">
    <property type="entry name" value="Phosphodiest"/>
    <property type="match status" value="1"/>
</dbReference>
<proteinExistence type="predicted"/>
<comment type="caution">
    <text evidence="1">The sequence shown here is derived from an EMBL/GenBank/DDBJ whole genome shotgun (WGS) entry which is preliminary data.</text>
</comment>
<dbReference type="RefSeq" id="WP_302035784.1">
    <property type="nucleotide sequence ID" value="NZ_JAUKPO010000001.1"/>
</dbReference>
<dbReference type="EMBL" id="JAUKPO010000001">
    <property type="protein sequence ID" value="MDO1444983.1"/>
    <property type="molecule type" value="Genomic_DNA"/>
</dbReference>
<dbReference type="InterPro" id="IPR017850">
    <property type="entry name" value="Alkaline_phosphatase_core_sf"/>
</dbReference>
<name>A0ABT8R0Z0_9BACT</name>
<dbReference type="Gene3D" id="3.40.720.10">
    <property type="entry name" value="Alkaline Phosphatase, subunit A"/>
    <property type="match status" value="1"/>
</dbReference>
<dbReference type="SUPFAM" id="SSF53649">
    <property type="entry name" value="Alkaline phosphatase-like"/>
    <property type="match status" value="1"/>
</dbReference>
<gene>
    <name evidence="1" type="ORF">Q0590_01910</name>
</gene>
<accession>A0ABT8R0Z0</accession>
<evidence type="ECO:0000313" key="2">
    <source>
        <dbReference type="Proteomes" id="UP001168528"/>
    </source>
</evidence>
<protein>
    <submittedName>
        <fullName evidence="1">Alkaline phosphatase family protein</fullName>
    </submittedName>
</protein>